<feature type="domain" description="PgaA membrane beta barrel" evidence="1">
    <location>
        <begin position="405"/>
        <end position="689"/>
    </location>
</feature>
<evidence type="ECO:0000259" key="1">
    <source>
        <dbReference type="Pfam" id="PF21197"/>
    </source>
</evidence>
<gene>
    <name evidence="2" type="ORF">EKH79_06155</name>
</gene>
<sequence length="691" mass="77296">MSLKQGQKFRVQRLRQAKTALFVFLALYGVGDAALAQSAIQSATDPANLLAMARKERAAGHRIEALSYTQDVLARWPDNLEARELNIQILSELGAAARAKELGASLPDAAQKMRLAADYDAHEVRWARGEPVNPHRPYDEADKAAADIEKLADDPTASADIRERARMDLLAVLDQDDRAKEVLGDYAPMKKRGVQLPAYAEEAVADAMMQEHDARDAIPLYEDSIRRDPGPYDPSQTDPRIGLAYAYLAAGRTHDALKTINDLDKREPKWLHPRDVKGAKENQRKVDADTNAASIEQDAGYLRDSYNHLSALSAEAPANADIRRELAMAELARGWPRRAMETLKVADTYDERDAAAALDQAEAHRAMYDYADVEADLAQAQREAGRSGRVQDAQAAWQRDSGWQFDISHDNGWGNSPDYGDRDQETEASLASPLLENHWRVVALAQYASASLPEGDVSRERAGLGVQAFFHGIELYAQALPAIDNFVRRTDFTAGFNWSLNDQWTWSTDWSSASNDVPLRAQYYGITGDGLSTAVQWRASELTSARLAVYRDRFTDGNLREGWLADFVQRLHTGENLTWDGGVEIGGSHNSEVDRPYFNPSEDRSYALTSVFQNTLNQYEDRSWTERVDLAVGGYAERNYSTGLLVSARYGQIYQPRAGLRFGWGLAWHYQPYDGRYESRVVLDLTMHWGE</sequence>
<dbReference type="EMBL" id="RYZR01000003">
    <property type="protein sequence ID" value="RUL66259.1"/>
    <property type="molecule type" value="Genomic_DNA"/>
</dbReference>
<comment type="caution">
    <text evidence="2">The sequence shown here is derived from an EMBL/GenBank/DDBJ whole genome shotgun (WGS) entry which is preliminary data.</text>
</comment>
<protein>
    <submittedName>
        <fullName evidence="2">Tetratricopeptide repeat protein</fullName>
    </submittedName>
</protein>
<dbReference type="InterPro" id="IPR011990">
    <property type="entry name" value="TPR-like_helical_dom_sf"/>
</dbReference>
<dbReference type="Proteomes" id="UP000267077">
    <property type="component" value="Unassembled WGS sequence"/>
</dbReference>
<proteinExistence type="predicted"/>
<dbReference type="SUPFAM" id="SSF48452">
    <property type="entry name" value="TPR-like"/>
    <property type="match status" value="1"/>
</dbReference>
<dbReference type="InterPro" id="IPR049003">
    <property type="entry name" value="PgaA_barrel"/>
</dbReference>
<dbReference type="Pfam" id="PF21197">
    <property type="entry name" value="PgaA_barrel"/>
    <property type="match status" value="1"/>
</dbReference>
<dbReference type="AlphaFoldDB" id="A0A3S0RFS4"/>
<dbReference type="Gene3D" id="1.25.40.10">
    <property type="entry name" value="Tetratricopeptide repeat domain"/>
    <property type="match status" value="1"/>
</dbReference>
<keyword evidence="3" id="KW-1185">Reference proteome</keyword>
<organism evidence="2 3">
    <name type="scientific">Dyella dinghuensis</name>
    <dbReference type="NCBI Taxonomy" id="1920169"/>
    <lineage>
        <taxon>Bacteria</taxon>
        <taxon>Pseudomonadati</taxon>
        <taxon>Pseudomonadota</taxon>
        <taxon>Gammaproteobacteria</taxon>
        <taxon>Lysobacterales</taxon>
        <taxon>Rhodanobacteraceae</taxon>
        <taxon>Dyella</taxon>
    </lineage>
</organism>
<name>A0A3S0RFS4_9GAMM</name>
<dbReference type="RefSeq" id="WP_126672885.1">
    <property type="nucleotide sequence ID" value="NZ_RYZR01000003.1"/>
</dbReference>
<accession>A0A3S0RFS4</accession>
<evidence type="ECO:0000313" key="3">
    <source>
        <dbReference type="Proteomes" id="UP000267077"/>
    </source>
</evidence>
<reference evidence="2 3" key="1">
    <citation type="submission" date="2018-12" db="EMBL/GenBank/DDBJ databases">
        <title>Dyella dinghuensis sp. nov. DHOA06 and Dyella choica sp. nov. 4M-K27, isolated from forest soil.</title>
        <authorList>
            <person name="Qiu L.-H."/>
            <person name="Gao Z.-H."/>
        </authorList>
    </citation>
    <scope>NUCLEOTIDE SEQUENCE [LARGE SCALE GENOMIC DNA]</scope>
    <source>
        <strain evidence="2 3">DHOA06</strain>
    </source>
</reference>
<dbReference type="OrthoDB" id="5405060at2"/>
<evidence type="ECO:0000313" key="2">
    <source>
        <dbReference type="EMBL" id="RUL66259.1"/>
    </source>
</evidence>
<dbReference type="Pfam" id="PF14559">
    <property type="entry name" value="TPR_19"/>
    <property type="match status" value="1"/>
</dbReference>